<proteinExistence type="inferred from homology"/>
<evidence type="ECO:0000256" key="2">
    <source>
        <dbReference type="ARBA" id="ARBA00006983"/>
    </source>
</evidence>
<feature type="transmembrane region" description="Helical" evidence="11">
    <location>
        <begin position="196"/>
        <end position="215"/>
    </location>
</feature>
<feature type="transmembrane region" description="Helical" evidence="11">
    <location>
        <begin position="165"/>
        <end position="190"/>
    </location>
</feature>
<feature type="transmembrane region" description="Helical" evidence="11">
    <location>
        <begin position="90"/>
        <end position="112"/>
    </location>
</feature>
<keyword evidence="4" id="KW-1003">Cell membrane</keyword>
<feature type="transmembrane region" description="Helical" evidence="11">
    <location>
        <begin position="118"/>
        <end position="144"/>
    </location>
</feature>
<dbReference type="PROSITE" id="PS00218">
    <property type="entry name" value="AMINO_ACID_PERMEASE_1"/>
    <property type="match status" value="1"/>
</dbReference>
<accession>K0KCB0</accession>
<dbReference type="eggNOG" id="KOG1286">
    <property type="taxonomic scope" value="Eukaryota"/>
</dbReference>
<dbReference type="InterPro" id="IPR004762">
    <property type="entry name" value="Amino_acid_permease_fungi"/>
</dbReference>
<dbReference type="HOGENOM" id="CLU_007946_12_0_1"/>
<feature type="domain" description="Amino acid permease/ SLC12A" evidence="12">
    <location>
        <begin position="87"/>
        <end position="544"/>
    </location>
</feature>
<comment type="caution">
    <text evidence="13">The sequence shown here is derived from an EMBL/GenBank/DDBJ whole genome shotgun (WGS) entry which is preliminary data.</text>
</comment>
<feature type="region of interest" description="Disordered" evidence="10">
    <location>
        <begin position="1"/>
        <end position="42"/>
    </location>
</feature>
<feature type="transmembrane region" description="Helical" evidence="11">
    <location>
        <begin position="410"/>
        <end position="428"/>
    </location>
</feature>
<dbReference type="InParanoid" id="K0KCB0"/>
<gene>
    <name evidence="13" type="ORF">BN7_2259</name>
</gene>
<keyword evidence="7 11" id="KW-1133">Transmembrane helix</keyword>
<dbReference type="PANTHER" id="PTHR43341">
    <property type="entry name" value="AMINO ACID PERMEASE"/>
    <property type="match status" value="1"/>
</dbReference>
<feature type="transmembrane region" description="Helical" evidence="11">
    <location>
        <begin position="269"/>
        <end position="293"/>
    </location>
</feature>
<sequence length="589" mass="64382">MSSEEYNKPVVKDTVHSDPELGEVAEHSSYSQTQSDPIKSQSKWTRFKDSFKAMEDEEIDGSNMTDLEKAIAKTAKSPLHKSLKNRHLQMIAIGGAIGTGLFIGSGGALATGGPAALLIGWLAVGTMIYCTVQALGEMAVTFPISGAFNVYSTRFIHPSWGFAMGWIYTLQWLTVLPLELVAASITIQYWNSNINPVAWVAIFYLLIVSINFFGVKGYGEAEFVFSFIKVIAVVGFIILGIILNCGGGPKGGYIGGKYWHDPGAFANGFKGVCTVFVTAAFSFLGTELVALAASESANPRKSLPRATKQVFWRILLFYIISLTLIGLLVPYTDDRLGKGSYDASASPFVISIRNAGISGLPSVINVVIMIAVLSVGNSAVFGCSRTITALAAQGFAPTCFAYIDRKGRPIFSVLLSLTIGLLCFITASPKQSEVFVWLMALSGLSSVFAWGSACVAHIRFRQAMKYQGRDPHTELAYTSQCGVIGSYYGAGLNILVLVAQFWIAAFPLGKKSTAEAFFKAYLAAPVILGFYLFHKIWKKNWSLFVRIEDMDIDSGRAERDLDLLRQEIAEEKAELATKPFFIRLYRFWC</sequence>
<feature type="transmembrane region" description="Helical" evidence="11">
    <location>
        <begin position="516"/>
        <end position="533"/>
    </location>
</feature>
<evidence type="ECO:0000256" key="4">
    <source>
        <dbReference type="ARBA" id="ARBA00022475"/>
    </source>
</evidence>
<keyword evidence="6" id="KW-0029">Amino-acid transport</keyword>
<reference evidence="13 14" key="1">
    <citation type="journal article" date="2012" name="Eukaryot. Cell">
        <title>Draft genome sequence of Wickerhamomyces ciferrii NRRL Y-1031 F-60-10.</title>
        <authorList>
            <person name="Schneider J."/>
            <person name="Andrea H."/>
            <person name="Blom J."/>
            <person name="Jaenicke S."/>
            <person name="Ruckert C."/>
            <person name="Schorsch C."/>
            <person name="Szczepanowski R."/>
            <person name="Farwick M."/>
            <person name="Goesmann A."/>
            <person name="Puhler A."/>
            <person name="Schaffer S."/>
            <person name="Tauch A."/>
            <person name="Kohler T."/>
            <person name="Brinkrolf K."/>
        </authorList>
    </citation>
    <scope>NUCLEOTIDE SEQUENCE [LARGE SCALE GENOMIC DNA]</scope>
    <source>
        <strain evidence="14">ATCC 14091 / BCRC 22168 / CBS 111 / JCM 3599 / NBRC 0793 / NRRL Y-1031 F-60-10</strain>
    </source>
</reference>
<evidence type="ECO:0000259" key="12">
    <source>
        <dbReference type="Pfam" id="PF00324"/>
    </source>
</evidence>
<keyword evidence="5 11" id="KW-0812">Transmembrane</keyword>
<feature type="compositionally biased region" description="Polar residues" evidence="10">
    <location>
        <begin position="28"/>
        <end position="42"/>
    </location>
</feature>
<feature type="transmembrane region" description="Helical" evidence="11">
    <location>
        <begin position="352"/>
        <end position="375"/>
    </location>
</feature>
<evidence type="ECO:0000313" key="13">
    <source>
        <dbReference type="EMBL" id="CCH42715.1"/>
    </source>
</evidence>
<comment type="similarity">
    <text evidence="2">Belongs to the amino acid-polyamine-organocation (APC) superfamily. YAT (TC 2.A.3.10) family.</text>
</comment>
<evidence type="ECO:0000256" key="3">
    <source>
        <dbReference type="ARBA" id="ARBA00022448"/>
    </source>
</evidence>
<feature type="coiled-coil region" evidence="9">
    <location>
        <begin position="547"/>
        <end position="574"/>
    </location>
</feature>
<dbReference type="Gene3D" id="1.20.1740.10">
    <property type="entry name" value="Amino acid/polyamine transporter I"/>
    <property type="match status" value="1"/>
</dbReference>
<dbReference type="InterPro" id="IPR004841">
    <property type="entry name" value="AA-permease/SLC12A_dom"/>
</dbReference>
<keyword evidence="3" id="KW-0813">Transport</keyword>
<dbReference type="FunCoup" id="K0KCB0">
    <property type="interactions" value="222"/>
</dbReference>
<evidence type="ECO:0000256" key="8">
    <source>
        <dbReference type="ARBA" id="ARBA00023136"/>
    </source>
</evidence>
<evidence type="ECO:0000256" key="5">
    <source>
        <dbReference type="ARBA" id="ARBA00022692"/>
    </source>
</evidence>
<dbReference type="PIRSF" id="PIRSF006060">
    <property type="entry name" value="AA_transporter"/>
    <property type="match status" value="1"/>
</dbReference>
<dbReference type="EMBL" id="CAIF01000051">
    <property type="protein sequence ID" value="CCH42715.1"/>
    <property type="molecule type" value="Genomic_DNA"/>
</dbReference>
<name>K0KCB0_WICCF</name>
<feature type="transmembrane region" description="Helical" evidence="11">
    <location>
        <begin position="314"/>
        <end position="332"/>
    </location>
</feature>
<evidence type="ECO:0000256" key="11">
    <source>
        <dbReference type="SAM" id="Phobius"/>
    </source>
</evidence>
<feature type="transmembrane region" description="Helical" evidence="11">
    <location>
        <begin position="481"/>
        <end position="504"/>
    </location>
</feature>
<keyword evidence="14" id="KW-1185">Reference proteome</keyword>
<dbReference type="AlphaFoldDB" id="K0KCB0"/>
<comment type="subcellular location">
    <subcellularLocation>
        <location evidence="1">Cell membrane</location>
        <topology evidence="1">Multi-pass membrane protein</topology>
    </subcellularLocation>
</comment>
<dbReference type="InterPro" id="IPR004840">
    <property type="entry name" value="Amino_acid_permease_CS"/>
</dbReference>
<dbReference type="NCBIfam" id="TIGR00913">
    <property type="entry name" value="2A0310"/>
    <property type="match status" value="1"/>
</dbReference>
<feature type="transmembrane region" description="Helical" evidence="11">
    <location>
        <begin position="434"/>
        <end position="460"/>
    </location>
</feature>
<dbReference type="PANTHER" id="PTHR43341:SF1">
    <property type="entry name" value="GENERAL AMINO-ACID PERMEASE GAP1"/>
    <property type="match status" value="1"/>
</dbReference>
<keyword evidence="9" id="KW-0175">Coiled coil</keyword>
<evidence type="ECO:0000256" key="7">
    <source>
        <dbReference type="ARBA" id="ARBA00022989"/>
    </source>
</evidence>
<evidence type="ECO:0000256" key="1">
    <source>
        <dbReference type="ARBA" id="ARBA00004651"/>
    </source>
</evidence>
<dbReference type="GO" id="GO:0015171">
    <property type="term" value="F:amino acid transmembrane transporter activity"/>
    <property type="evidence" value="ECO:0007669"/>
    <property type="project" value="TreeGrafter"/>
</dbReference>
<evidence type="ECO:0000256" key="9">
    <source>
        <dbReference type="SAM" id="Coils"/>
    </source>
</evidence>
<dbReference type="STRING" id="1206466.K0KCB0"/>
<evidence type="ECO:0000313" key="14">
    <source>
        <dbReference type="Proteomes" id="UP000009328"/>
    </source>
</evidence>
<dbReference type="FunFam" id="1.20.1740.10:FF:000017">
    <property type="entry name" value="Amino acid permease"/>
    <property type="match status" value="1"/>
</dbReference>
<evidence type="ECO:0000256" key="10">
    <source>
        <dbReference type="SAM" id="MobiDB-lite"/>
    </source>
</evidence>
<feature type="transmembrane region" description="Helical" evidence="11">
    <location>
        <begin position="227"/>
        <end position="249"/>
    </location>
</feature>
<dbReference type="Pfam" id="PF00324">
    <property type="entry name" value="AA_permease"/>
    <property type="match status" value="1"/>
</dbReference>
<dbReference type="Proteomes" id="UP000009328">
    <property type="component" value="Unassembled WGS sequence"/>
</dbReference>
<dbReference type="GO" id="GO:0005886">
    <property type="term" value="C:plasma membrane"/>
    <property type="evidence" value="ECO:0007669"/>
    <property type="project" value="UniProtKB-SubCell"/>
</dbReference>
<keyword evidence="8 11" id="KW-0472">Membrane</keyword>
<protein>
    <submittedName>
        <fullName evidence="13">Histidine permease</fullName>
    </submittedName>
</protein>
<feature type="compositionally biased region" description="Basic and acidic residues" evidence="10">
    <location>
        <begin position="1"/>
        <end position="19"/>
    </location>
</feature>
<evidence type="ECO:0000256" key="6">
    <source>
        <dbReference type="ARBA" id="ARBA00022970"/>
    </source>
</evidence>
<dbReference type="InterPro" id="IPR050524">
    <property type="entry name" value="APC_YAT"/>
</dbReference>
<organism evidence="13 14">
    <name type="scientific">Wickerhamomyces ciferrii (strain ATCC 14091 / BCRC 22168 / CBS 111 / JCM 3599 / NBRC 0793 / NRRL Y-1031 F-60-10)</name>
    <name type="common">Yeast</name>
    <name type="synonym">Pichia ciferrii</name>
    <dbReference type="NCBI Taxonomy" id="1206466"/>
    <lineage>
        <taxon>Eukaryota</taxon>
        <taxon>Fungi</taxon>
        <taxon>Dikarya</taxon>
        <taxon>Ascomycota</taxon>
        <taxon>Saccharomycotina</taxon>
        <taxon>Saccharomycetes</taxon>
        <taxon>Phaffomycetales</taxon>
        <taxon>Wickerhamomycetaceae</taxon>
        <taxon>Wickerhamomyces</taxon>
    </lineage>
</organism>